<sequence length="282" mass="30996">MHITLIYFLMLLGIFHMAVVPIVAAIAQATTASTTRNTSVSTYDCWVRSDQWGVIFGWWDVGHQLDFYEPIGDKNQTTVTATVVTVVNTISNATSVTTMMPAGWVPPPTNAQGTQIQVITYYGSANATYSTTIPYPTVFIWWPEVYTHTQLYFCSGCHHVTHTGTIPAPTPQFKSGSEFNMERGTYGDTKSLKDPKGLLAQQATIAGPGGFPLEQFSFMFPDQPDLECHNFDSRVIRRNSDTLPDDEDVASARRVYIRLVAARLRGVVAKVEEGVDGQGSGG</sequence>
<dbReference type="Proteomes" id="UP001392437">
    <property type="component" value="Unassembled WGS sequence"/>
</dbReference>
<accession>A0AAW0QGH3</accession>
<dbReference type="AlphaFoldDB" id="A0AAW0QGH3"/>
<comment type="caution">
    <text evidence="2">The sequence shown here is derived from an EMBL/GenBank/DDBJ whole genome shotgun (WGS) entry which is preliminary data.</text>
</comment>
<gene>
    <name evidence="2" type="ORF">PG999_011805</name>
</gene>
<evidence type="ECO:0000256" key="1">
    <source>
        <dbReference type="SAM" id="SignalP"/>
    </source>
</evidence>
<protein>
    <recommendedName>
        <fullName evidence="4">Cellobiose dehydrogenase cytochrome domain-containing protein</fullName>
    </recommendedName>
</protein>
<dbReference type="EMBL" id="JAQQWP010000009">
    <property type="protein sequence ID" value="KAK8101431.1"/>
    <property type="molecule type" value="Genomic_DNA"/>
</dbReference>
<keyword evidence="3" id="KW-1185">Reference proteome</keyword>
<proteinExistence type="predicted"/>
<organism evidence="2 3">
    <name type="scientific">Apiospora kogelbergensis</name>
    <dbReference type="NCBI Taxonomy" id="1337665"/>
    <lineage>
        <taxon>Eukaryota</taxon>
        <taxon>Fungi</taxon>
        <taxon>Dikarya</taxon>
        <taxon>Ascomycota</taxon>
        <taxon>Pezizomycotina</taxon>
        <taxon>Sordariomycetes</taxon>
        <taxon>Xylariomycetidae</taxon>
        <taxon>Amphisphaeriales</taxon>
        <taxon>Apiosporaceae</taxon>
        <taxon>Apiospora</taxon>
    </lineage>
</organism>
<evidence type="ECO:0000313" key="3">
    <source>
        <dbReference type="Proteomes" id="UP001392437"/>
    </source>
</evidence>
<reference evidence="2 3" key="1">
    <citation type="submission" date="2023-01" db="EMBL/GenBank/DDBJ databases">
        <title>Analysis of 21 Apiospora genomes using comparative genomics revels a genus with tremendous synthesis potential of carbohydrate active enzymes and secondary metabolites.</title>
        <authorList>
            <person name="Sorensen T."/>
        </authorList>
    </citation>
    <scope>NUCLEOTIDE SEQUENCE [LARGE SCALE GENOMIC DNA]</scope>
    <source>
        <strain evidence="2 3">CBS 117206</strain>
    </source>
</reference>
<evidence type="ECO:0000313" key="2">
    <source>
        <dbReference type="EMBL" id="KAK8101431.1"/>
    </source>
</evidence>
<feature type="signal peptide" evidence="1">
    <location>
        <begin position="1"/>
        <end position="25"/>
    </location>
</feature>
<evidence type="ECO:0008006" key="4">
    <source>
        <dbReference type="Google" id="ProtNLM"/>
    </source>
</evidence>
<feature type="chain" id="PRO_5043474757" description="Cellobiose dehydrogenase cytochrome domain-containing protein" evidence="1">
    <location>
        <begin position="26"/>
        <end position="282"/>
    </location>
</feature>
<keyword evidence="1" id="KW-0732">Signal</keyword>
<name>A0AAW0QGH3_9PEZI</name>